<dbReference type="PANTHER" id="PTHR24305">
    <property type="entry name" value="CYTOCHROME P450"/>
    <property type="match status" value="1"/>
</dbReference>
<evidence type="ECO:0000313" key="5">
    <source>
        <dbReference type="Proteomes" id="UP001155901"/>
    </source>
</evidence>
<dbReference type="EMBL" id="JAHTGR010000004">
    <property type="protein sequence ID" value="MBV6321213.1"/>
    <property type="molecule type" value="Genomic_DNA"/>
</dbReference>
<dbReference type="InterPro" id="IPR001128">
    <property type="entry name" value="Cyt_P450"/>
</dbReference>
<dbReference type="GO" id="GO:0004497">
    <property type="term" value="F:monooxygenase activity"/>
    <property type="evidence" value="ECO:0007669"/>
    <property type="project" value="UniProtKB-KW"/>
</dbReference>
<dbReference type="Proteomes" id="UP001162889">
    <property type="component" value="Unassembled WGS sequence"/>
</dbReference>
<keyword evidence="2" id="KW-0479">Metal-binding</keyword>
<protein>
    <submittedName>
        <fullName evidence="3">Cytochrome P450</fullName>
    </submittedName>
</protein>
<gene>
    <name evidence="3" type="ORF">KVP70_09720</name>
    <name evidence="4" type="ORF">L1274_003270</name>
</gene>
<comment type="similarity">
    <text evidence="1 2">Belongs to the cytochrome P450 family.</text>
</comment>
<keyword evidence="2" id="KW-0408">Iron</keyword>
<dbReference type="Pfam" id="PF00067">
    <property type="entry name" value="p450"/>
    <property type="match status" value="1"/>
</dbReference>
<dbReference type="InterPro" id="IPR050121">
    <property type="entry name" value="Cytochrome_P450_monoxygenase"/>
</dbReference>
<evidence type="ECO:0000313" key="6">
    <source>
        <dbReference type="Proteomes" id="UP001162889"/>
    </source>
</evidence>
<name>A0AA41H4D2_9BURK</name>
<evidence type="ECO:0000256" key="1">
    <source>
        <dbReference type="ARBA" id="ARBA00010617"/>
    </source>
</evidence>
<reference evidence="4" key="2">
    <citation type="submission" date="2022-03" db="EMBL/GenBank/DDBJ databases">
        <title>Genome Encyclopedia of Bacteria and Archaea VI: Functional Genomics of Type Strains.</title>
        <authorList>
            <person name="Whitman W."/>
        </authorList>
    </citation>
    <scope>NUCLEOTIDE SEQUENCE</scope>
    <source>
        <strain evidence="4">HSC-15S17</strain>
    </source>
</reference>
<dbReference type="RefSeq" id="WP_217941968.1">
    <property type="nucleotide sequence ID" value="NZ_JAHTGR010000004.1"/>
</dbReference>
<dbReference type="AlphaFoldDB" id="A0AA41H4D2"/>
<dbReference type="Proteomes" id="UP001155901">
    <property type="component" value="Unassembled WGS sequence"/>
</dbReference>
<dbReference type="PROSITE" id="PS00086">
    <property type="entry name" value="CYTOCHROME_P450"/>
    <property type="match status" value="1"/>
</dbReference>
<comment type="caution">
    <text evidence="3">The sequence shown here is derived from an EMBL/GenBank/DDBJ whole genome shotgun (WGS) entry which is preliminary data.</text>
</comment>
<evidence type="ECO:0000313" key="3">
    <source>
        <dbReference type="EMBL" id="MBV6321213.1"/>
    </source>
</evidence>
<organism evidence="3 5">
    <name type="scientific">Duganella violaceipulchra</name>
    <dbReference type="NCBI Taxonomy" id="2849652"/>
    <lineage>
        <taxon>Bacteria</taxon>
        <taxon>Pseudomonadati</taxon>
        <taxon>Pseudomonadota</taxon>
        <taxon>Betaproteobacteria</taxon>
        <taxon>Burkholderiales</taxon>
        <taxon>Oxalobacteraceae</taxon>
        <taxon>Telluria group</taxon>
        <taxon>Duganella</taxon>
    </lineage>
</organism>
<keyword evidence="2" id="KW-0349">Heme</keyword>
<dbReference type="GO" id="GO:0005506">
    <property type="term" value="F:iron ion binding"/>
    <property type="evidence" value="ECO:0007669"/>
    <property type="project" value="InterPro"/>
</dbReference>
<dbReference type="PANTHER" id="PTHR24305:SF166">
    <property type="entry name" value="CYTOCHROME P450 12A4, MITOCHONDRIAL-RELATED"/>
    <property type="match status" value="1"/>
</dbReference>
<evidence type="ECO:0000256" key="2">
    <source>
        <dbReference type="RuleBase" id="RU000461"/>
    </source>
</evidence>
<dbReference type="EMBL" id="JALJZU010000006">
    <property type="protein sequence ID" value="MCP2009541.1"/>
    <property type="molecule type" value="Genomic_DNA"/>
</dbReference>
<reference evidence="3" key="1">
    <citation type="submission" date="2021-07" db="EMBL/GenBank/DDBJ databases">
        <title>Characterization of violacein-producing bacteria and related species.</title>
        <authorList>
            <person name="Wilson H.S."/>
            <person name="De Leon M.E."/>
        </authorList>
    </citation>
    <scope>NUCLEOTIDE SEQUENCE</scope>
    <source>
        <strain evidence="3">HSC-15S17</strain>
    </source>
</reference>
<dbReference type="GO" id="GO:0020037">
    <property type="term" value="F:heme binding"/>
    <property type="evidence" value="ECO:0007669"/>
    <property type="project" value="InterPro"/>
</dbReference>
<keyword evidence="2" id="KW-0503">Monooxygenase</keyword>
<sequence>MEHTITAPAAHTLRTVESLPGPRPWPLAGNLPNMDLQHIHRSVEQWSKRYGPMFKITLGRTPMLVLAGHELVNAALRDRPDGFRRPSITAEVSKEIGGRPGLFLAEGATWRNQRRMVMTALAPHAVKAYFPSLVKVGLRLQQRWRQAAREDSAIDLTEDLKRFSIDVIAGLAFGTDVNTIDGGEDVIQRHMDAILPEISRRSFALFPYWRYVKLARDHRLDECVRELDKAVDELVATARARLAAEPQRRERPANLLEAMICAADEGDSGVDDVAVTGNVTTLLLAGEDTTSNTLAWMLYLLQQNPAALRKAREEVLRIAPATAAFTIEQMDALDYLDACAQEAMRLKPVAPFLPLEALRDSVIGDVQIPRGGLVWCVMRHDSVSDSHVPQADQFDPDRWLIKGDGAMDKHVSMPFGSGVRTCPGRYLALLEIKLAGAMLLNSFDIASLDTVDGKEPEELMAFTMSPVGLRMHLRDRVV</sequence>
<keyword evidence="6" id="KW-1185">Reference proteome</keyword>
<accession>A0AA41H4D2</accession>
<keyword evidence="2" id="KW-0560">Oxidoreductase</keyword>
<proteinExistence type="inferred from homology"/>
<evidence type="ECO:0000313" key="4">
    <source>
        <dbReference type="EMBL" id="MCP2009541.1"/>
    </source>
</evidence>
<dbReference type="GO" id="GO:0016705">
    <property type="term" value="F:oxidoreductase activity, acting on paired donors, with incorporation or reduction of molecular oxygen"/>
    <property type="evidence" value="ECO:0007669"/>
    <property type="project" value="InterPro"/>
</dbReference>
<dbReference type="InterPro" id="IPR017972">
    <property type="entry name" value="Cyt_P450_CS"/>
</dbReference>